<feature type="binding site" evidence="8">
    <location>
        <begin position="67"/>
        <end position="74"/>
    </location>
    <ligand>
        <name>ATP</name>
        <dbReference type="ChEBI" id="CHEBI:30616"/>
    </ligand>
</feature>
<dbReference type="SUPFAM" id="SSF52540">
    <property type="entry name" value="P-loop containing nucleoside triphosphate hydrolases"/>
    <property type="match status" value="1"/>
</dbReference>
<sequence>MAHKTDIEIARAAEKRLIQEVGAKLGIPAGDLLPYGHDKAKVGAEFIAGLKDRPNGKLILVTAINPTPAGEGKTTTTVGLGDGLARIGKKSAICIREASLGPCFGMKGGAAGGGYAQVVPMEDMNLHFTGDFHAITSAHNLLAAMIDNHIYWGNDLGIDQRRVTWRRVMDMNDRALRDVVCSLGGVANGFPRQTGFDITVASEVMAILCLATDIHDLQRRLGDIIVGYTRERTPIHARDLKADGAMTVLLKDALQPNLVQSLENTPAFVHGGPFANIAHGCNSVMATTTALKLADYVVTEAGFGADLGAEKFMNIKCRKAGLAPSAVVIVATVRALKMNGGVAKADLGAENVDAVRAGCANLGRHIENVKSFGVPAVVAINHFAGDTEAEIAAVQDFVAGQGSEAILCKHWAEGSAGTEALATRVVELAEQDHHAFAPLYPDEMGLFAKIETIAKRIYRAGEVIADKKIRDQLHAWEEAGYGNLPICMAKTQYSFTTDPNLRGAPEGHSVPVREVRLAAGAGFVVAICGEIMTMPGLPSKPAAETIGLNDMGQIEGLF</sequence>
<dbReference type="GO" id="GO:0004329">
    <property type="term" value="F:formate-tetrahydrofolate ligase activity"/>
    <property type="evidence" value="ECO:0007669"/>
    <property type="project" value="UniProtKB-UniRule"/>
</dbReference>
<comment type="similarity">
    <text evidence="7 8">Belongs to the formate--tetrahydrofolate ligase family.</text>
</comment>
<dbReference type="EMBL" id="SLXP01000004">
    <property type="protein sequence ID" value="TCP41723.1"/>
    <property type="molecule type" value="Genomic_DNA"/>
</dbReference>
<evidence type="ECO:0000256" key="5">
    <source>
        <dbReference type="ARBA" id="ARBA00022840"/>
    </source>
</evidence>
<dbReference type="HAMAP" id="MF_01543">
    <property type="entry name" value="FTHFS"/>
    <property type="match status" value="1"/>
</dbReference>
<evidence type="ECO:0000256" key="1">
    <source>
        <dbReference type="ARBA" id="ARBA00004777"/>
    </source>
</evidence>
<dbReference type="GO" id="GO:0005524">
    <property type="term" value="F:ATP binding"/>
    <property type="evidence" value="ECO:0007669"/>
    <property type="project" value="UniProtKB-UniRule"/>
</dbReference>
<dbReference type="Gene3D" id="3.10.410.10">
    <property type="entry name" value="Formyltetrahydrofolate synthetase, domain 3"/>
    <property type="match status" value="1"/>
</dbReference>
<dbReference type="Pfam" id="PF01268">
    <property type="entry name" value="FTHFS"/>
    <property type="match status" value="1"/>
</dbReference>
<dbReference type="OrthoDB" id="9761733at2"/>
<dbReference type="InterPro" id="IPR027417">
    <property type="entry name" value="P-loop_NTPase"/>
</dbReference>
<evidence type="ECO:0000256" key="7">
    <source>
        <dbReference type="ARBA" id="ARBA00061363"/>
    </source>
</evidence>
<dbReference type="CDD" id="cd00477">
    <property type="entry name" value="FTHFS"/>
    <property type="match status" value="1"/>
</dbReference>
<name>A0A4R2PZK6_9RHOB</name>
<comment type="catalytic activity">
    <reaction evidence="6 8">
        <text>(6S)-5,6,7,8-tetrahydrofolate + formate + ATP = (6R)-10-formyltetrahydrofolate + ADP + phosphate</text>
        <dbReference type="Rhea" id="RHEA:20221"/>
        <dbReference type="ChEBI" id="CHEBI:15740"/>
        <dbReference type="ChEBI" id="CHEBI:30616"/>
        <dbReference type="ChEBI" id="CHEBI:43474"/>
        <dbReference type="ChEBI" id="CHEBI:57453"/>
        <dbReference type="ChEBI" id="CHEBI:195366"/>
        <dbReference type="ChEBI" id="CHEBI:456216"/>
        <dbReference type="EC" id="6.3.4.3"/>
    </reaction>
</comment>
<gene>
    <name evidence="8" type="primary">fhs</name>
    <name evidence="9" type="ORF">EV662_10466</name>
</gene>
<dbReference type="Proteomes" id="UP000294835">
    <property type="component" value="Unassembled WGS sequence"/>
</dbReference>
<reference evidence="9 10" key="1">
    <citation type="submission" date="2019-03" db="EMBL/GenBank/DDBJ databases">
        <title>Genomic Encyclopedia of Type Strains, Phase IV (KMG-IV): sequencing the most valuable type-strain genomes for metagenomic binning, comparative biology and taxonomic classification.</title>
        <authorList>
            <person name="Goeker M."/>
        </authorList>
    </citation>
    <scope>NUCLEOTIDE SEQUENCE [LARGE SCALE GENOMIC DNA]</scope>
    <source>
        <strain evidence="9 10">DSM 18063</strain>
    </source>
</reference>
<keyword evidence="2 8" id="KW-0554">One-carbon metabolism</keyword>
<dbReference type="PROSITE" id="PS00722">
    <property type="entry name" value="FTHFS_2"/>
    <property type="match status" value="1"/>
</dbReference>
<dbReference type="AlphaFoldDB" id="A0A4R2PZK6"/>
<dbReference type="GO" id="GO:0035999">
    <property type="term" value="P:tetrahydrofolate interconversion"/>
    <property type="evidence" value="ECO:0007669"/>
    <property type="project" value="UniProtKB-UniRule"/>
</dbReference>
<dbReference type="UniPathway" id="UPA00193"/>
<dbReference type="InterPro" id="IPR000559">
    <property type="entry name" value="Formate_THF_ligase"/>
</dbReference>
<accession>A0A4R2PZK6</accession>
<evidence type="ECO:0000256" key="6">
    <source>
        <dbReference type="ARBA" id="ARBA00049033"/>
    </source>
</evidence>
<evidence type="ECO:0000256" key="3">
    <source>
        <dbReference type="ARBA" id="ARBA00022598"/>
    </source>
</evidence>
<organism evidence="9 10">
    <name type="scientific">Rhodovulum marinum</name>
    <dbReference type="NCBI Taxonomy" id="320662"/>
    <lineage>
        <taxon>Bacteria</taxon>
        <taxon>Pseudomonadati</taxon>
        <taxon>Pseudomonadota</taxon>
        <taxon>Alphaproteobacteria</taxon>
        <taxon>Rhodobacterales</taxon>
        <taxon>Paracoccaceae</taxon>
        <taxon>Rhodovulum</taxon>
    </lineage>
</organism>
<keyword evidence="3 8" id="KW-0436">Ligase</keyword>
<proteinExistence type="inferred from homology"/>
<dbReference type="InterPro" id="IPR020628">
    <property type="entry name" value="Formate_THF_ligase_CS"/>
</dbReference>
<dbReference type="FunFam" id="3.10.410.10:FF:000001">
    <property type="entry name" value="Putative formate--tetrahydrofolate ligase"/>
    <property type="match status" value="1"/>
</dbReference>
<dbReference type="NCBIfam" id="NF010030">
    <property type="entry name" value="PRK13505.1"/>
    <property type="match status" value="1"/>
</dbReference>
<keyword evidence="4 8" id="KW-0547">Nucleotide-binding</keyword>
<protein>
    <recommendedName>
        <fullName evidence="8">Formate--tetrahydrofolate ligase</fullName>
        <ecNumber evidence="8">6.3.4.3</ecNumber>
    </recommendedName>
    <alternativeName>
        <fullName evidence="8">Formyltetrahydrofolate synthetase</fullName>
        <shortName evidence="8">FHS</shortName>
        <shortName evidence="8">FTHFS</shortName>
    </alternativeName>
</protein>
<evidence type="ECO:0000313" key="10">
    <source>
        <dbReference type="Proteomes" id="UP000294835"/>
    </source>
</evidence>
<dbReference type="EC" id="6.3.4.3" evidence="8"/>
<evidence type="ECO:0000256" key="2">
    <source>
        <dbReference type="ARBA" id="ARBA00022563"/>
    </source>
</evidence>
<evidence type="ECO:0000313" key="9">
    <source>
        <dbReference type="EMBL" id="TCP41723.1"/>
    </source>
</evidence>
<evidence type="ECO:0000256" key="4">
    <source>
        <dbReference type="ARBA" id="ARBA00022741"/>
    </source>
</evidence>
<comment type="pathway">
    <text evidence="1 8">One-carbon metabolism; tetrahydrofolate interconversion.</text>
</comment>
<dbReference type="Gene3D" id="3.40.50.300">
    <property type="entry name" value="P-loop containing nucleotide triphosphate hydrolases"/>
    <property type="match status" value="1"/>
</dbReference>
<evidence type="ECO:0000256" key="8">
    <source>
        <dbReference type="HAMAP-Rule" id="MF_01543"/>
    </source>
</evidence>
<dbReference type="Gene3D" id="3.30.1510.10">
    <property type="entry name" value="Domain 2, N(10)-formyltetrahydrofolate synthetase"/>
    <property type="match status" value="1"/>
</dbReference>
<keyword evidence="10" id="KW-1185">Reference proteome</keyword>
<dbReference type="PROSITE" id="PS00721">
    <property type="entry name" value="FTHFS_1"/>
    <property type="match status" value="1"/>
</dbReference>
<dbReference type="FunFam" id="3.30.1510.10:FF:000001">
    <property type="entry name" value="Formate--tetrahydrofolate ligase"/>
    <property type="match status" value="1"/>
</dbReference>
<dbReference type="RefSeq" id="WP_132461661.1">
    <property type="nucleotide sequence ID" value="NZ_SLXP01000004.1"/>
</dbReference>
<comment type="caution">
    <text evidence="9">The sequence shown here is derived from an EMBL/GenBank/DDBJ whole genome shotgun (WGS) entry which is preliminary data.</text>
</comment>
<keyword evidence="5 8" id="KW-0067">ATP-binding</keyword>